<accession>A0A6A7MUT4</accession>
<dbReference type="RefSeq" id="WP_152836139.1">
    <property type="nucleotide sequence ID" value="NZ_WHUG01000001.1"/>
</dbReference>
<evidence type="ECO:0000313" key="3">
    <source>
        <dbReference type="Proteomes" id="UP000440498"/>
    </source>
</evidence>
<dbReference type="AlphaFoldDB" id="A0A6A7MUT4"/>
<dbReference type="Proteomes" id="UP000440498">
    <property type="component" value="Unassembled WGS sequence"/>
</dbReference>
<proteinExistence type="predicted"/>
<organism evidence="2 3">
    <name type="scientific">Rugamonas aquatica</name>
    <dbReference type="NCBI Taxonomy" id="2743357"/>
    <lineage>
        <taxon>Bacteria</taxon>
        <taxon>Pseudomonadati</taxon>
        <taxon>Pseudomonadota</taxon>
        <taxon>Betaproteobacteria</taxon>
        <taxon>Burkholderiales</taxon>
        <taxon>Oxalobacteraceae</taxon>
        <taxon>Telluria group</taxon>
        <taxon>Rugamonas</taxon>
    </lineage>
</organism>
<name>A0A6A7MUT4_9BURK</name>
<evidence type="ECO:0000313" key="2">
    <source>
        <dbReference type="EMBL" id="MQA36761.1"/>
    </source>
</evidence>
<reference evidence="2 3" key="1">
    <citation type="submission" date="2019-10" db="EMBL/GenBank/DDBJ databases">
        <title>Two novel species isolated from a subtropical stream in China.</title>
        <authorList>
            <person name="Lu H."/>
        </authorList>
    </citation>
    <scope>NUCLEOTIDE SEQUENCE [LARGE SCALE GENOMIC DNA]</scope>
    <source>
        <strain evidence="2 3">FT29W</strain>
    </source>
</reference>
<dbReference type="EMBL" id="WHUG01000001">
    <property type="protein sequence ID" value="MQA36761.1"/>
    <property type="molecule type" value="Genomic_DNA"/>
</dbReference>
<evidence type="ECO:0000256" key="1">
    <source>
        <dbReference type="SAM" id="MobiDB-lite"/>
    </source>
</evidence>
<feature type="region of interest" description="Disordered" evidence="1">
    <location>
        <begin position="78"/>
        <end position="97"/>
    </location>
</feature>
<gene>
    <name evidence="2" type="ORF">GEV02_01255</name>
</gene>
<comment type="caution">
    <text evidence="2">The sequence shown here is derived from an EMBL/GenBank/DDBJ whole genome shotgun (WGS) entry which is preliminary data.</text>
</comment>
<keyword evidence="3" id="KW-1185">Reference proteome</keyword>
<sequence length="179" mass="19704">MSQQYDKATQQLEIFRTTHDVEALSSAISLASALPDFVTPSPLTSQPQVKDKLALLLAIFGALDAEIAPDFDPDEVPELTVEPPPESGLPAGVAPSSIKDPKVRKAYEESLAANSLKNQRYRYQYALRQEDLRAEAEIEKIIAPPGMPETANSIILKDRLAHAKLQPHRLAKLQALLIR</sequence>
<protein>
    <submittedName>
        <fullName evidence="2">Uncharacterized protein</fullName>
    </submittedName>
</protein>